<dbReference type="SMART" id="SM00165">
    <property type="entry name" value="UBA"/>
    <property type="match status" value="1"/>
</dbReference>
<dbReference type="EMBL" id="CAJVPV010059556">
    <property type="protein sequence ID" value="CAG8789007.1"/>
    <property type="molecule type" value="Genomic_DNA"/>
</dbReference>
<dbReference type="AlphaFoldDB" id="A0A9N9JQ28"/>
<dbReference type="InterPro" id="IPR009060">
    <property type="entry name" value="UBA-like_sf"/>
</dbReference>
<dbReference type="PROSITE" id="PS50030">
    <property type="entry name" value="UBA"/>
    <property type="match status" value="1"/>
</dbReference>
<evidence type="ECO:0000313" key="4">
    <source>
        <dbReference type="Proteomes" id="UP000789342"/>
    </source>
</evidence>
<accession>A0A9N9JQ28</accession>
<organism evidence="3 4">
    <name type="scientific">Acaulospora morrowiae</name>
    <dbReference type="NCBI Taxonomy" id="94023"/>
    <lineage>
        <taxon>Eukaryota</taxon>
        <taxon>Fungi</taxon>
        <taxon>Fungi incertae sedis</taxon>
        <taxon>Mucoromycota</taxon>
        <taxon>Glomeromycotina</taxon>
        <taxon>Glomeromycetes</taxon>
        <taxon>Diversisporales</taxon>
        <taxon>Acaulosporaceae</taxon>
        <taxon>Acaulospora</taxon>
    </lineage>
</organism>
<feature type="region of interest" description="Disordered" evidence="1">
    <location>
        <begin position="32"/>
        <end position="68"/>
    </location>
</feature>
<feature type="domain" description="UBA" evidence="2">
    <location>
        <begin position="64"/>
        <end position="106"/>
    </location>
</feature>
<dbReference type="InterPro" id="IPR015940">
    <property type="entry name" value="UBA"/>
</dbReference>
<reference evidence="3" key="1">
    <citation type="submission" date="2021-06" db="EMBL/GenBank/DDBJ databases">
        <authorList>
            <person name="Kallberg Y."/>
            <person name="Tangrot J."/>
            <person name="Rosling A."/>
        </authorList>
    </citation>
    <scope>NUCLEOTIDE SEQUENCE</scope>
    <source>
        <strain evidence="3">CL551</strain>
    </source>
</reference>
<keyword evidence="4" id="KW-1185">Reference proteome</keyword>
<protein>
    <submittedName>
        <fullName evidence="3">11166_t:CDS:1</fullName>
    </submittedName>
</protein>
<gene>
    <name evidence="3" type="ORF">AMORRO_LOCUS17975</name>
</gene>
<evidence type="ECO:0000256" key="1">
    <source>
        <dbReference type="SAM" id="MobiDB-lite"/>
    </source>
</evidence>
<dbReference type="Pfam" id="PF00627">
    <property type="entry name" value="UBA"/>
    <property type="match status" value="1"/>
</dbReference>
<sequence length="109" mass="12019">LDAAFGRSSGEASKSMNTNSFEDAFSDLIITPSSKADPPLAPQSSNSRLNPAKPSEPQVKPLIPDDEDISPIKRLQIMGFSREESEDALERYDYDLEKASNFLIENSLK</sequence>
<dbReference type="Proteomes" id="UP000789342">
    <property type="component" value="Unassembled WGS sequence"/>
</dbReference>
<evidence type="ECO:0000313" key="3">
    <source>
        <dbReference type="EMBL" id="CAG8789007.1"/>
    </source>
</evidence>
<dbReference type="OrthoDB" id="524326at2759"/>
<feature type="non-terminal residue" evidence="3">
    <location>
        <position position="1"/>
    </location>
</feature>
<comment type="caution">
    <text evidence="3">The sequence shown here is derived from an EMBL/GenBank/DDBJ whole genome shotgun (WGS) entry which is preliminary data.</text>
</comment>
<proteinExistence type="predicted"/>
<dbReference type="Gene3D" id="1.10.8.10">
    <property type="entry name" value="DNA helicase RuvA subunit, C-terminal domain"/>
    <property type="match status" value="1"/>
</dbReference>
<dbReference type="SUPFAM" id="SSF46934">
    <property type="entry name" value="UBA-like"/>
    <property type="match status" value="1"/>
</dbReference>
<evidence type="ECO:0000259" key="2">
    <source>
        <dbReference type="PROSITE" id="PS50030"/>
    </source>
</evidence>
<name>A0A9N9JQ28_9GLOM</name>